<keyword evidence="2" id="KW-1185">Reference proteome</keyword>
<proteinExistence type="predicted"/>
<comment type="caution">
    <text evidence="1">The sequence shown here is derived from an EMBL/GenBank/DDBJ whole genome shotgun (WGS) entry which is preliminary data.</text>
</comment>
<dbReference type="InterPro" id="IPR043709">
    <property type="entry name" value="DUF5649"/>
</dbReference>
<gene>
    <name evidence="1" type="ORF">GCM10007875_05460</name>
</gene>
<dbReference type="Pfam" id="PF18886">
    <property type="entry name" value="DUF5649"/>
    <property type="match status" value="2"/>
</dbReference>
<protein>
    <submittedName>
        <fullName evidence="1">Uncharacterized protein</fullName>
    </submittedName>
</protein>
<dbReference type="EMBL" id="BSOJ01000006">
    <property type="protein sequence ID" value="GLR25458.1"/>
    <property type="molecule type" value="Genomic_DNA"/>
</dbReference>
<evidence type="ECO:0000313" key="1">
    <source>
        <dbReference type="EMBL" id="GLR25458.1"/>
    </source>
</evidence>
<dbReference type="RefSeq" id="WP_284279806.1">
    <property type="nucleotide sequence ID" value="NZ_BSOJ01000006.1"/>
</dbReference>
<name>A0ABQ5YLM5_9BURK</name>
<dbReference type="Proteomes" id="UP001156664">
    <property type="component" value="Unassembled WGS sequence"/>
</dbReference>
<reference evidence="2" key="1">
    <citation type="journal article" date="2019" name="Int. J. Syst. Evol. Microbiol.">
        <title>The Global Catalogue of Microorganisms (GCM) 10K type strain sequencing project: providing services to taxonomists for standard genome sequencing and annotation.</title>
        <authorList>
            <consortium name="The Broad Institute Genomics Platform"/>
            <consortium name="The Broad Institute Genome Sequencing Center for Infectious Disease"/>
            <person name="Wu L."/>
            <person name="Ma J."/>
        </authorList>
    </citation>
    <scope>NUCLEOTIDE SEQUENCE [LARGE SCALE GENOMIC DNA]</scope>
    <source>
        <strain evidence="2">NBRC 105857</strain>
    </source>
</reference>
<organism evidence="1 2">
    <name type="scientific">Limnobacter litoralis</name>
    <dbReference type="NCBI Taxonomy" id="481366"/>
    <lineage>
        <taxon>Bacteria</taxon>
        <taxon>Pseudomonadati</taxon>
        <taxon>Pseudomonadota</taxon>
        <taxon>Betaproteobacteria</taxon>
        <taxon>Burkholderiales</taxon>
        <taxon>Burkholderiaceae</taxon>
        <taxon>Limnobacter</taxon>
    </lineage>
</organism>
<sequence>MNGGAASGSQGVNDASISDQNDLLIRGATVAKNLTIQAKNISQTDAVAVGQSTRIQAQSINLSNLDNQWGSNEVLNSQGDASLAGQNVVLGASKVGGNLQISSNQVAQTGVLSVNGNTLVQASAGDINLQSANELKGALALSGDQVMLRNTLTSHLASLSSKGGKLESDGVLYLEGNVFQGGGDFTFLTHVTPAALSSAQIKAIQIPELDAYSGKSAVDPFAGVSDLSLASAGIQQTGGVIQSNAGAHTHFQSTENASIILNRSNQINGLFTALAGSQYGTQYVYSYVKGASLVSVNNLAPLSTDRNGIEADLIAIRSNGLSTLDDSVLRARLPYNDLLVGASQSYPGLLLSIPVDSANRVNNNGLFEFGAQQSGNSTKGAINVEVGNPALPGLGGFTTVLPFQGAVVAPDQLVFLRGPKVNRLYSFYYDGAGNVTRIPVSYNGYIVLSPQESAALTSSQGSVNLARQEQQQSVVRTENVSGQVINGVIMEVGTGRPATEGTGGIAKPATCGSNNADGGC</sequence>
<accession>A0ABQ5YLM5</accession>
<evidence type="ECO:0000313" key="2">
    <source>
        <dbReference type="Proteomes" id="UP001156664"/>
    </source>
</evidence>